<dbReference type="InterPro" id="IPR055438">
    <property type="entry name" value="AstE_AspA_cat"/>
</dbReference>
<evidence type="ECO:0000256" key="3">
    <source>
        <dbReference type="ARBA" id="ARBA00004496"/>
    </source>
</evidence>
<reference evidence="17 18" key="2">
    <citation type="journal article" date="2021" name="J. Hered.">
        <title>Feather Gene Expression Elucidates the Developmental Basis of Plumage Iridescence in African Starlings.</title>
        <authorList>
            <person name="Rubenstein D.R."/>
            <person name="Corvelo A."/>
            <person name="MacManes M.D."/>
            <person name="Maia R."/>
            <person name="Narzisi G."/>
            <person name="Rousaki A."/>
            <person name="Vandenabeele P."/>
            <person name="Shawkey M.D."/>
            <person name="Solomon J."/>
        </authorList>
    </citation>
    <scope>NUCLEOTIDE SEQUENCE [LARGE SCALE GENOMIC DNA]</scope>
    <source>
        <strain evidence="17">SS15</strain>
    </source>
</reference>
<evidence type="ECO:0000256" key="13">
    <source>
        <dbReference type="SAM" id="MobiDB-lite"/>
    </source>
</evidence>
<evidence type="ECO:0000256" key="4">
    <source>
        <dbReference type="ARBA" id="ARBA00006173"/>
    </source>
</evidence>
<dbReference type="GO" id="GO:0016788">
    <property type="term" value="F:hydrolase activity, acting on ester bonds"/>
    <property type="evidence" value="ECO:0007669"/>
    <property type="project" value="InterPro"/>
</dbReference>
<dbReference type="SUPFAM" id="SSF53187">
    <property type="entry name" value="Zn-dependent exopeptidases"/>
    <property type="match status" value="1"/>
</dbReference>
<comment type="cofactor">
    <cofactor evidence="1">
        <name>Zn(2+)</name>
        <dbReference type="ChEBI" id="CHEBI:29105"/>
    </cofactor>
</comment>
<organism evidence="16">
    <name type="scientific">Lamprotornis superbus</name>
    <dbReference type="NCBI Taxonomy" id="245042"/>
    <lineage>
        <taxon>Eukaryota</taxon>
        <taxon>Metazoa</taxon>
        <taxon>Chordata</taxon>
        <taxon>Craniata</taxon>
        <taxon>Vertebrata</taxon>
        <taxon>Euteleostomi</taxon>
        <taxon>Archelosauria</taxon>
        <taxon>Archosauria</taxon>
        <taxon>Dinosauria</taxon>
        <taxon>Saurischia</taxon>
        <taxon>Theropoda</taxon>
        <taxon>Coelurosauria</taxon>
        <taxon>Aves</taxon>
        <taxon>Neognathae</taxon>
        <taxon>Neoaves</taxon>
        <taxon>Telluraves</taxon>
        <taxon>Australaves</taxon>
        <taxon>Passeriformes</taxon>
        <taxon>Sturnidae</taxon>
        <taxon>Lamprotornis</taxon>
    </lineage>
</organism>
<accession>A0A835NYP2</accession>
<evidence type="ECO:0000256" key="12">
    <source>
        <dbReference type="ARBA" id="ARBA00042829"/>
    </source>
</evidence>
<dbReference type="EMBL" id="JADDUC010000024">
    <property type="protein sequence ID" value="KAG0124505.1"/>
    <property type="molecule type" value="Genomic_DNA"/>
</dbReference>
<gene>
    <name evidence="17" type="ORF">IHE44_0007416</name>
    <name evidence="16" type="ORF">IHE44_006248</name>
</gene>
<dbReference type="GO" id="GO:0005829">
    <property type="term" value="C:cytosol"/>
    <property type="evidence" value="ECO:0007669"/>
    <property type="project" value="TreeGrafter"/>
</dbReference>
<keyword evidence="5" id="KW-0963">Cytoplasm</keyword>
<evidence type="ECO:0000259" key="15">
    <source>
        <dbReference type="Pfam" id="PF24827"/>
    </source>
</evidence>
<dbReference type="Pfam" id="PF04952">
    <property type="entry name" value="AstE_AspA_hybrid"/>
    <property type="match status" value="1"/>
</dbReference>
<proteinExistence type="inferred from homology"/>
<dbReference type="InterPro" id="IPR016708">
    <property type="entry name" value="Aspartoacylase"/>
</dbReference>
<keyword evidence="8" id="KW-0862">Zinc</keyword>
<feature type="domain" description="Succinylglutamate desuccinylase/Aspartoacylase catalytic" evidence="15">
    <location>
        <begin position="29"/>
        <end position="222"/>
    </location>
</feature>
<comment type="similarity">
    <text evidence="4">Belongs to the AspA/AstE family. Aspartoacylase subfamily.</text>
</comment>
<dbReference type="GO" id="GO:0019807">
    <property type="term" value="F:aspartoacylase activity"/>
    <property type="evidence" value="ECO:0007669"/>
    <property type="project" value="UniProtKB-EC"/>
</dbReference>
<feature type="non-terminal residue" evidence="16">
    <location>
        <position position="779"/>
    </location>
</feature>
<evidence type="ECO:0000256" key="5">
    <source>
        <dbReference type="ARBA" id="ARBA00022490"/>
    </source>
</evidence>
<evidence type="ECO:0000256" key="6">
    <source>
        <dbReference type="ARBA" id="ARBA00022723"/>
    </source>
</evidence>
<evidence type="ECO:0000256" key="11">
    <source>
        <dbReference type="ARBA" id="ARBA00040105"/>
    </source>
</evidence>
<dbReference type="InterPro" id="IPR007036">
    <property type="entry name" value="Aste_AspA_hybrid_dom"/>
</dbReference>
<dbReference type="PANTHER" id="PTHR15162">
    <property type="entry name" value="ASPARTOACYLASE"/>
    <property type="match status" value="1"/>
</dbReference>
<dbReference type="PANTHER" id="PTHR15162:SF9">
    <property type="entry name" value="ASPARTOACYLASE"/>
    <property type="match status" value="1"/>
</dbReference>
<evidence type="ECO:0000313" key="18">
    <source>
        <dbReference type="Proteomes" id="UP000618051"/>
    </source>
</evidence>
<dbReference type="GO" id="GO:0005634">
    <property type="term" value="C:nucleus"/>
    <property type="evidence" value="ECO:0007669"/>
    <property type="project" value="UniProtKB-SubCell"/>
</dbReference>
<keyword evidence="7" id="KW-0378">Hydrolase</keyword>
<dbReference type="GO" id="GO:0046872">
    <property type="term" value="F:metal ion binding"/>
    <property type="evidence" value="ECO:0007669"/>
    <property type="project" value="UniProtKB-KW"/>
</dbReference>
<dbReference type="Gene3D" id="2.20.25.160">
    <property type="match status" value="1"/>
</dbReference>
<feature type="region of interest" description="Disordered" evidence="13">
    <location>
        <begin position="542"/>
        <end position="635"/>
    </location>
</feature>
<comment type="subcellular location">
    <subcellularLocation>
        <location evidence="3">Cytoplasm</location>
    </subcellularLocation>
    <subcellularLocation>
        <location evidence="2">Nucleus</location>
    </subcellularLocation>
</comment>
<dbReference type="EC" id="3.5.1.15" evidence="10"/>
<dbReference type="Pfam" id="PF24827">
    <property type="entry name" value="AstE_AspA_cat"/>
    <property type="match status" value="1"/>
</dbReference>
<dbReference type="EMBL" id="JADDUC020000024">
    <property type="protein sequence ID" value="KAI1231780.1"/>
    <property type="molecule type" value="Genomic_DNA"/>
</dbReference>
<evidence type="ECO:0000256" key="10">
    <source>
        <dbReference type="ARBA" id="ARBA00039016"/>
    </source>
</evidence>
<dbReference type="HAMAP" id="MF_00704">
    <property type="entry name" value="Aspartoacylase"/>
    <property type="match status" value="1"/>
</dbReference>
<feature type="domain" description="AstE/AspA barrel-sandwich hybrid" evidence="14">
    <location>
        <begin position="236"/>
        <end position="317"/>
    </location>
</feature>
<dbReference type="Gene3D" id="3.40.630.10">
    <property type="entry name" value="Zn peptidases"/>
    <property type="match status" value="1"/>
</dbReference>
<evidence type="ECO:0000259" key="14">
    <source>
        <dbReference type="Pfam" id="PF04952"/>
    </source>
</evidence>
<protein>
    <recommendedName>
        <fullName evidence="11">Aspartoacylase</fullName>
        <ecNumber evidence="10">3.5.1.15</ecNumber>
    </recommendedName>
    <alternativeName>
        <fullName evidence="12">Aminoacylase-2</fullName>
    </alternativeName>
</protein>
<evidence type="ECO:0000256" key="1">
    <source>
        <dbReference type="ARBA" id="ARBA00001947"/>
    </source>
</evidence>
<keyword evidence="6" id="KW-0479">Metal-binding</keyword>
<comment type="caution">
    <text evidence="16">The sequence shown here is derived from an EMBL/GenBank/DDBJ whole genome shotgun (WGS) entry which is preliminary data.</text>
</comment>
<evidence type="ECO:0000256" key="8">
    <source>
        <dbReference type="ARBA" id="ARBA00022833"/>
    </source>
</evidence>
<evidence type="ECO:0000313" key="16">
    <source>
        <dbReference type="EMBL" id="KAG0124505.1"/>
    </source>
</evidence>
<keyword evidence="18" id="KW-1185">Reference proteome</keyword>
<evidence type="ECO:0000313" key="17">
    <source>
        <dbReference type="EMBL" id="KAI1231780.1"/>
    </source>
</evidence>
<name>A0A835NYP2_9PASS</name>
<feature type="compositionally biased region" description="Polar residues" evidence="13">
    <location>
        <begin position="580"/>
        <end position="592"/>
    </location>
</feature>
<dbReference type="FunFam" id="3.40.630.10:FF:000025">
    <property type="entry name" value="aspartoacylase"/>
    <property type="match status" value="1"/>
</dbReference>
<dbReference type="NCBIfam" id="NF002601">
    <property type="entry name" value="PRK02259.1"/>
    <property type="match status" value="1"/>
</dbReference>
<evidence type="ECO:0000256" key="9">
    <source>
        <dbReference type="ARBA" id="ARBA00023242"/>
    </source>
</evidence>
<dbReference type="Proteomes" id="UP000618051">
    <property type="component" value="Unassembled WGS sequence"/>
</dbReference>
<dbReference type="InterPro" id="IPR050178">
    <property type="entry name" value="AspA/AstE_fam"/>
</dbReference>
<dbReference type="OrthoDB" id="8300214at2759"/>
<sequence>MADPEIELEPELWREKLSLSMSSPCARVRRVGLFGGTHGNELSGVLLVRHWQQDGAEIQRAGVEVKPFLSNPRAVERCTRYIDCDLNRVFDPESLGRPVVEDIPYEVRRAQEINHIFGPKGSDDAYDLIFDLHNTTSNMGGTIILENSRDDFTIQMVHYIKNSLAPEPCPVLLIEHPSLKYATTRSVAKHPVGVEVGPQPQGVARADVLDKMRKIVKHGLDFVQLFNEGKEFPPCTVEVFKIMEKVDYPRNKNGEIIAIIHPQLQDQDWQPLKNGDPVFLTLDGKIIPYQGNCTVYPTFINEAAYYEKKQAFVKTEKIKLTAKHLRCLQSSPGTGRLLQALDRSFSSSSSRCSSSTFPSDTARNRFLFSFFLALLSSGPWDVLALKRVNSGIQQQLGREPCFEGSDLTSPGLGMSWGEKKFPKATVQSKVPPNSHGLTWPAALLCPQPSAASPLLPLAFPVLSYTASPPKFQELPAGIATVFQASEYCQYTPRVRNVTLGVQQLLKSGKSHEDLCNRKWIKESSRREKNKEKSLKVFTALEQQKQQTENDAQGFPLPHPKPRALTLLTTPPSAWTDPGGENQSKAPLPTSKTHLPKEQKHIQAPDYPKNTNPPCSRHPVCSAGKQSQGSAEEARPAGLKHAAAITTVQPTPGFESLKASPLPDLMEKLGFRLSSPEYPGSSLIMPRFSMAFSKQVLPVSGSVKQKIAGALLEEEEGKSRYVTLKGTFELLICEMLEGSIKHLVPGKGTATAQDPPDPHLLQVLHRFTNTMDVKIFNLFL</sequence>
<reference evidence="17" key="3">
    <citation type="submission" date="2022-01" db="EMBL/GenBank/DDBJ databases">
        <authorList>
            <person name="Rubenstein D.R."/>
        </authorList>
    </citation>
    <scope>NUCLEOTIDE SEQUENCE</scope>
    <source>
        <strain evidence="17">SS15</strain>
        <tissue evidence="17">Liver</tissue>
    </source>
</reference>
<evidence type="ECO:0000256" key="7">
    <source>
        <dbReference type="ARBA" id="ARBA00022801"/>
    </source>
</evidence>
<reference evidence="16" key="1">
    <citation type="submission" date="2020-10" db="EMBL/GenBank/DDBJ databases">
        <title>Feather gene expression reveals the developmental basis of iridescence in African starlings.</title>
        <authorList>
            <person name="Rubenstein D.R."/>
        </authorList>
    </citation>
    <scope>NUCLEOTIDE SEQUENCE</scope>
    <source>
        <strain evidence="16">SS15</strain>
        <tissue evidence="16">Liver</tissue>
    </source>
</reference>
<dbReference type="CDD" id="cd06909">
    <property type="entry name" value="M14_ASPA"/>
    <property type="match status" value="1"/>
</dbReference>
<evidence type="ECO:0000256" key="2">
    <source>
        <dbReference type="ARBA" id="ARBA00004123"/>
    </source>
</evidence>
<dbReference type="AlphaFoldDB" id="A0A835NYP2"/>
<keyword evidence="9" id="KW-0539">Nucleus</keyword>
<dbReference type="FunFam" id="2.20.25.160:FF:000001">
    <property type="entry name" value="Aspartoacylase"/>
    <property type="match status" value="1"/>
</dbReference>